<evidence type="ECO:0000259" key="12">
    <source>
        <dbReference type="PROSITE" id="PS51178"/>
    </source>
</evidence>
<dbReference type="CDD" id="cd14014">
    <property type="entry name" value="STKc_PknB_like"/>
    <property type="match status" value="1"/>
</dbReference>
<keyword evidence="2 13" id="KW-0723">Serine/threonine-protein kinase</keyword>
<name>A0ABM5QNS4_9CORY</name>
<dbReference type="InterPro" id="IPR000719">
    <property type="entry name" value="Prot_kinase_dom"/>
</dbReference>
<dbReference type="InterPro" id="IPR011009">
    <property type="entry name" value="Kinase-like_dom_sf"/>
</dbReference>
<evidence type="ECO:0000256" key="10">
    <source>
        <dbReference type="SAM" id="Phobius"/>
    </source>
</evidence>
<dbReference type="PROSITE" id="PS51178">
    <property type="entry name" value="PASTA"/>
    <property type="match status" value="2"/>
</dbReference>
<proteinExistence type="predicted"/>
<evidence type="ECO:0000259" key="11">
    <source>
        <dbReference type="PROSITE" id="PS50011"/>
    </source>
</evidence>
<feature type="transmembrane region" description="Helical" evidence="10">
    <location>
        <begin position="435"/>
        <end position="456"/>
    </location>
</feature>
<dbReference type="Pfam" id="PF00069">
    <property type="entry name" value="Pkinase"/>
    <property type="match status" value="1"/>
</dbReference>
<dbReference type="Proteomes" id="UP000028504">
    <property type="component" value="Chromosome"/>
</dbReference>
<dbReference type="PROSITE" id="PS50011">
    <property type="entry name" value="PROTEIN_KINASE_DOM"/>
    <property type="match status" value="1"/>
</dbReference>
<evidence type="ECO:0000313" key="13">
    <source>
        <dbReference type="EMBL" id="AIG64438.1"/>
    </source>
</evidence>
<dbReference type="Gene3D" id="3.30.200.20">
    <property type="entry name" value="Phosphorylase Kinase, domain 1"/>
    <property type="match status" value="1"/>
</dbReference>
<evidence type="ECO:0000256" key="1">
    <source>
        <dbReference type="ARBA" id="ARBA00012513"/>
    </source>
</evidence>
<dbReference type="PANTHER" id="PTHR43289">
    <property type="entry name" value="MITOGEN-ACTIVATED PROTEIN KINASE KINASE KINASE 20-RELATED"/>
    <property type="match status" value="1"/>
</dbReference>
<dbReference type="SUPFAM" id="SSF56112">
    <property type="entry name" value="Protein kinase-like (PK-like)"/>
    <property type="match status" value="1"/>
</dbReference>
<keyword evidence="14" id="KW-1185">Reference proteome</keyword>
<dbReference type="PROSITE" id="PS00108">
    <property type="entry name" value="PROTEIN_KINASE_ST"/>
    <property type="match status" value="1"/>
</dbReference>
<evidence type="ECO:0000256" key="4">
    <source>
        <dbReference type="ARBA" id="ARBA00022741"/>
    </source>
</evidence>
<evidence type="ECO:0000256" key="7">
    <source>
        <dbReference type="ARBA" id="ARBA00047899"/>
    </source>
</evidence>
<sequence>MIELEVGDLLEGRYRIDYPIARGGMSTVYRCVDMRLARAVAVKVMDDRYSGDPVFRHRFRREAQAMAQLSHPNLVGVYDFGSDGDVIFLVMELITGGTLRELLAERGPMPPHAATAVLQAVLTGLDVAHRANMIHRDLKPDNVLIGADHKVKLADFGLVRATSTASGTTDTIVGTTAYLSPEQVRGDELTFSSDVYSAGIVLFELLTGTTPFSGATSLEHAYARLTEDVPAPSSRIAGVPALFDELVASATASDPAERFHDAAEFLAALNDVARELQLPHFQVPVPRNAAAHRAAAVPTDSSGLPGVLAPTGVIKGAGGEAGDPGASADAEAAGYPRDDGGLFGSTPRRAENETTAFDADQLAHRAAKSSETSVMPASPRPPTGTPVPAGPSTAGAEPQPRNSERPGAQRTAGEVPSATASRADRPVSNRSPWRLAAWIVLVTLFLAAIAVGGWWLGSGRYGEIPQVIGMDRAAAVAQVEQAGFAPVTKEVYHNDVPRAFSAGTEPAFGERAVRGNQVAVLISRGRPTVPEIQPGRQAARYQDLLQDRTLTWSYGDAVFSDEAAEGDLAEVDPAPGNELPVGGKVTLRLSKGPAPVDVPNVSGMTVEQATGVLEAAGLKVGQTRERFDAAVPRGEVIDSDPAPGTQASRGSTVTLEVSNSLTIPNVEEMSIDQAKAALADAGLVVADTRRDSSATADSARMVLEISPAAGSRVDPAHPEVTLTLPGKVRVPSLIGRQAEDARDILHEAGLEASPANASGWVYRQSPSWARTVSPDSKVRLYTTGD</sequence>
<evidence type="ECO:0000256" key="5">
    <source>
        <dbReference type="ARBA" id="ARBA00022777"/>
    </source>
</evidence>
<evidence type="ECO:0000256" key="9">
    <source>
        <dbReference type="SAM" id="MobiDB-lite"/>
    </source>
</evidence>
<dbReference type="InterPro" id="IPR005543">
    <property type="entry name" value="PASTA_dom"/>
</dbReference>
<gene>
    <name evidence="13" type="ORF">CATYP_07400</name>
</gene>
<dbReference type="EC" id="2.7.11.1" evidence="1"/>
<accession>A0ABM5QNS4</accession>
<keyword evidence="5 13" id="KW-0418">Kinase</keyword>
<dbReference type="PANTHER" id="PTHR43289:SF34">
    <property type="entry name" value="SERINE_THREONINE-PROTEIN KINASE YBDM-RELATED"/>
    <property type="match status" value="1"/>
</dbReference>
<keyword evidence="4" id="KW-0547">Nucleotide-binding</keyword>
<reference evidence="13 14" key="1">
    <citation type="submission" date="2014-07" db="EMBL/GenBank/DDBJ databases">
        <title>Complete genome sequence of Corynebacterium atypicum DSM 44849: identifiction of the mycolic acid biosynthesis genes.</title>
        <authorList>
            <person name="Tippelt A."/>
            <person name="Mollmann S."/>
            <person name="Albersmeier A."/>
            <person name="Jaenicke S."/>
            <person name="Ruckert C."/>
            <person name="Tauch A."/>
        </authorList>
    </citation>
    <scope>NUCLEOTIDE SEQUENCE [LARGE SCALE GENOMIC DNA]</scope>
    <source>
        <strain evidence="13 14">R2070</strain>
    </source>
</reference>
<dbReference type="Gene3D" id="1.10.510.10">
    <property type="entry name" value="Transferase(Phosphotransferase) domain 1"/>
    <property type="match status" value="1"/>
</dbReference>
<dbReference type="RefSeq" id="WP_038606158.1">
    <property type="nucleotide sequence ID" value="NZ_CP008944.1"/>
</dbReference>
<dbReference type="EMBL" id="CP008944">
    <property type="protein sequence ID" value="AIG64438.1"/>
    <property type="molecule type" value="Genomic_DNA"/>
</dbReference>
<keyword evidence="6" id="KW-0067">ATP-binding</keyword>
<evidence type="ECO:0000313" key="14">
    <source>
        <dbReference type="Proteomes" id="UP000028504"/>
    </source>
</evidence>
<feature type="domain" description="PASTA" evidence="12">
    <location>
        <begin position="724"/>
        <end position="784"/>
    </location>
</feature>
<organism evidence="13 14">
    <name type="scientific">Corynebacterium atypicum</name>
    <dbReference type="NCBI Taxonomy" id="191610"/>
    <lineage>
        <taxon>Bacteria</taxon>
        <taxon>Bacillati</taxon>
        <taxon>Actinomycetota</taxon>
        <taxon>Actinomycetes</taxon>
        <taxon>Mycobacteriales</taxon>
        <taxon>Corynebacteriaceae</taxon>
        <taxon>Corynebacterium</taxon>
    </lineage>
</organism>
<feature type="domain" description="PASTA" evidence="12">
    <location>
        <begin position="592"/>
        <end position="659"/>
    </location>
</feature>
<evidence type="ECO:0000256" key="8">
    <source>
        <dbReference type="ARBA" id="ARBA00048679"/>
    </source>
</evidence>
<dbReference type="Gene3D" id="3.30.10.20">
    <property type="match status" value="5"/>
</dbReference>
<keyword evidence="10" id="KW-0812">Transmembrane</keyword>
<keyword evidence="3" id="KW-0808">Transferase</keyword>
<dbReference type="CDD" id="cd06577">
    <property type="entry name" value="PASTA_pknB"/>
    <property type="match status" value="4"/>
</dbReference>
<comment type="catalytic activity">
    <reaction evidence="7">
        <text>L-threonyl-[protein] + ATP = O-phospho-L-threonyl-[protein] + ADP + H(+)</text>
        <dbReference type="Rhea" id="RHEA:46608"/>
        <dbReference type="Rhea" id="RHEA-COMP:11060"/>
        <dbReference type="Rhea" id="RHEA-COMP:11605"/>
        <dbReference type="ChEBI" id="CHEBI:15378"/>
        <dbReference type="ChEBI" id="CHEBI:30013"/>
        <dbReference type="ChEBI" id="CHEBI:30616"/>
        <dbReference type="ChEBI" id="CHEBI:61977"/>
        <dbReference type="ChEBI" id="CHEBI:456216"/>
        <dbReference type="EC" id="2.7.11.1"/>
    </reaction>
</comment>
<dbReference type="InterPro" id="IPR008271">
    <property type="entry name" value="Ser/Thr_kinase_AS"/>
</dbReference>
<feature type="domain" description="Protein kinase" evidence="11">
    <location>
        <begin position="14"/>
        <end position="281"/>
    </location>
</feature>
<dbReference type="GO" id="GO:0004674">
    <property type="term" value="F:protein serine/threonine kinase activity"/>
    <property type="evidence" value="ECO:0007669"/>
    <property type="project" value="UniProtKB-KW"/>
</dbReference>
<keyword evidence="10" id="KW-0472">Membrane</keyword>
<keyword evidence="10" id="KW-1133">Transmembrane helix</keyword>
<protein>
    <recommendedName>
        <fullName evidence="1">non-specific serine/threonine protein kinase</fullName>
        <ecNumber evidence="1">2.7.11.1</ecNumber>
    </recommendedName>
</protein>
<comment type="catalytic activity">
    <reaction evidence="8">
        <text>L-seryl-[protein] + ATP = O-phospho-L-seryl-[protein] + ADP + H(+)</text>
        <dbReference type="Rhea" id="RHEA:17989"/>
        <dbReference type="Rhea" id="RHEA-COMP:9863"/>
        <dbReference type="Rhea" id="RHEA-COMP:11604"/>
        <dbReference type="ChEBI" id="CHEBI:15378"/>
        <dbReference type="ChEBI" id="CHEBI:29999"/>
        <dbReference type="ChEBI" id="CHEBI:30616"/>
        <dbReference type="ChEBI" id="CHEBI:83421"/>
        <dbReference type="ChEBI" id="CHEBI:456216"/>
        <dbReference type="EC" id="2.7.11.1"/>
    </reaction>
</comment>
<evidence type="ECO:0000256" key="2">
    <source>
        <dbReference type="ARBA" id="ARBA00022527"/>
    </source>
</evidence>
<dbReference type="SMART" id="SM00220">
    <property type="entry name" value="S_TKc"/>
    <property type="match status" value="1"/>
</dbReference>
<evidence type="ECO:0000256" key="6">
    <source>
        <dbReference type="ARBA" id="ARBA00022840"/>
    </source>
</evidence>
<feature type="compositionally biased region" description="Pro residues" evidence="9">
    <location>
        <begin position="378"/>
        <end position="389"/>
    </location>
</feature>
<evidence type="ECO:0000256" key="3">
    <source>
        <dbReference type="ARBA" id="ARBA00022679"/>
    </source>
</evidence>
<dbReference type="SUPFAM" id="SSF54184">
    <property type="entry name" value="Penicillin-binding protein 2x (pbp-2x), c-terminal domain"/>
    <property type="match status" value="1"/>
</dbReference>
<dbReference type="SMART" id="SM00740">
    <property type="entry name" value="PASTA"/>
    <property type="match status" value="4"/>
</dbReference>
<feature type="region of interest" description="Disordered" evidence="9">
    <location>
        <begin position="315"/>
        <end position="427"/>
    </location>
</feature>
<dbReference type="Pfam" id="PF03793">
    <property type="entry name" value="PASTA"/>
    <property type="match status" value="3"/>
</dbReference>